<dbReference type="Proteomes" id="UP000775547">
    <property type="component" value="Unassembled WGS sequence"/>
</dbReference>
<feature type="coiled-coil region" evidence="8">
    <location>
        <begin position="562"/>
        <end position="647"/>
    </location>
</feature>
<feature type="coiled-coil region" evidence="8">
    <location>
        <begin position="672"/>
        <end position="699"/>
    </location>
</feature>
<name>A0A9P7GDM4_9AGAR</name>
<comment type="caution">
    <text evidence="10">The sequence shown here is derived from an EMBL/GenBank/DDBJ whole genome shotgun (WGS) entry which is preliminary data.</text>
</comment>
<feature type="region of interest" description="Disordered" evidence="9">
    <location>
        <begin position="1"/>
        <end position="88"/>
    </location>
</feature>
<dbReference type="GO" id="GO:0007094">
    <property type="term" value="P:mitotic spindle assembly checkpoint signaling"/>
    <property type="evidence" value="ECO:0007669"/>
    <property type="project" value="InterPro"/>
</dbReference>
<dbReference type="GO" id="GO:0051315">
    <property type="term" value="P:attachment of mitotic spindle microtubules to kinetochore"/>
    <property type="evidence" value="ECO:0007669"/>
    <property type="project" value="TreeGrafter"/>
</dbReference>
<protein>
    <recommendedName>
        <fullName evidence="3">Spindle assembly checkpoint component MAD1</fullName>
    </recommendedName>
</protein>
<dbReference type="GO" id="GO:0051301">
    <property type="term" value="P:cell division"/>
    <property type="evidence" value="ECO:0007669"/>
    <property type="project" value="UniProtKB-KW"/>
</dbReference>
<dbReference type="PANTHER" id="PTHR23168:SF0">
    <property type="entry name" value="MITOTIC SPINDLE ASSEMBLY CHECKPOINT PROTEIN MAD1"/>
    <property type="match status" value="1"/>
</dbReference>
<evidence type="ECO:0000313" key="10">
    <source>
        <dbReference type="EMBL" id="KAG5645277.1"/>
    </source>
</evidence>
<keyword evidence="8" id="KW-0175">Coiled coil</keyword>
<feature type="compositionally biased region" description="Low complexity" evidence="9">
    <location>
        <begin position="283"/>
        <end position="298"/>
    </location>
</feature>
<evidence type="ECO:0000256" key="6">
    <source>
        <dbReference type="ARBA" id="ARBA00023242"/>
    </source>
</evidence>
<dbReference type="Gene3D" id="1.20.5.170">
    <property type="match status" value="1"/>
</dbReference>
<evidence type="ECO:0000256" key="2">
    <source>
        <dbReference type="ARBA" id="ARBA00008029"/>
    </source>
</evidence>
<dbReference type="EMBL" id="JABCKV010000044">
    <property type="protein sequence ID" value="KAG5645277.1"/>
    <property type="molecule type" value="Genomic_DNA"/>
</dbReference>
<feature type="region of interest" description="Disordered" evidence="9">
    <location>
        <begin position="243"/>
        <end position="318"/>
    </location>
</feature>
<keyword evidence="5" id="KW-0498">Mitosis</keyword>
<dbReference type="PANTHER" id="PTHR23168">
    <property type="entry name" value="MITOTIC SPINDLE ASSEMBLY CHECKPOINT PROTEIN MAD1 MITOTIC ARREST DEFICIENT-LIKE PROTEIN 1"/>
    <property type="match status" value="1"/>
</dbReference>
<evidence type="ECO:0000313" key="11">
    <source>
        <dbReference type="Proteomes" id="UP000775547"/>
    </source>
</evidence>
<dbReference type="SUPFAM" id="SSF75704">
    <property type="entry name" value="Mitotic arrest deficient-like 1, Mad1"/>
    <property type="match status" value="1"/>
</dbReference>
<evidence type="ECO:0000256" key="1">
    <source>
        <dbReference type="ARBA" id="ARBA00004123"/>
    </source>
</evidence>
<dbReference type="Gene3D" id="3.30.457.60">
    <property type="match status" value="1"/>
</dbReference>
<reference evidence="10" key="2">
    <citation type="submission" date="2021-10" db="EMBL/GenBank/DDBJ databases">
        <title>Phylogenomics reveals ancestral predisposition of the termite-cultivated fungus Termitomyces towards a domesticated lifestyle.</title>
        <authorList>
            <person name="Auxier B."/>
            <person name="Grum-Grzhimaylo A."/>
            <person name="Cardenas M.E."/>
            <person name="Lodge J.D."/>
            <person name="Laessoe T."/>
            <person name="Pedersen O."/>
            <person name="Smith M.E."/>
            <person name="Kuyper T.W."/>
            <person name="Franco-Molano E.A."/>
            <person name="Baroni T.J."/>
            <person name="Aanen D.K."/>
        </authorList>
    </citation>
    <scope>NUCLEOTIDE SEQUENCE</scope>
    <source>
        <strain evidence="10">AP01</strain>
        <tissue evidence="10">Mycelium</tissue>
    </source>
</reference>
<dbReference type="Pfam" id="PF05557">
    <property type="entry name" value="MAD"/>
    <property type="match status" value="1"/>
</dbReference>
<feature type="compositionally biased region" description="Low complexity" evidence="9">
    <location>
        <begin position="704"/>
        <end position="719"/>
    </location>
</feature>
<feature type="region of interest" description="Disordered" evidence="9">
    <location>
        <begin position="700"/>
        <end position="722"/>
    </location>
</feature>
<feature type="region of interest" description="Disordered" evidence="9">
    <location>
        <begin position="390"/>
        <end position="430"/>
    </location>
</feature>
<feature type="compositionally biased region" description="Low complexity" evidence="9">
    <location>
        <begin position="421"/>
        <end position="430"/>
    </location>
</feature>
<keyword evidence="4" id="KW-0132">Cell division</keyword>
<sequence length="870" mass="94964">MDFTPTPASRGGTNGRGPGLATRMLMRNSTTATNGSSSTPAGAGSSGSIGNTGGTATKRDSQAAELERGAPSSKRLHMPLAPPPYPKSATKALNTTLSAASLSRQLLTLQTAQIELEAKLRERDTTIERLERDRRWLAEREEEERVGREKDRVAWGDEKATLQQTLRTLRTSISALNEQHADLEDVHSALVLSSTQASSRSQAQTRELEHRVRMLEGEVDEGKRLADERGAALSRMEEMLTLGGEGGCAHPQCPSHDQEDGEAHEVPDEEAHEGDVDMEETRPLSASLSGRPSLSSHSSSHRRSLARRSQTPDQADSRRLDNALILSELTRQTAHLHNLESTNTRLSSELVVLRGREKVVGVLEEELMGLKGKVGRLEGALAEREREIERLKEEGSGSGSNANAGAFGGMATPQQTPTRNSTYAPSASTTPSIKETNALATLRLTHAQLLAQHGVLKSELVTAQAQLSGLEEALEEAEARVAELEGDLKNEREGGGSEGTKGWWEARWRREKEGREKAEGEGRFLRGLVASYTAEAQQSHSSRQTTPAPGAGNIDDLHAQHVKHLETLVDEYRSTNEELAQRLDEVGGAAVASASNVGKQEEKKAKEDREEKLREMEERLRDSQNEITTHLERVDALEQQLFELQGEIAGGRHVPPGVRVLQLRDNPESQWVELRQAALDRLRNENEALMRRLKEVEEARGANSVSGSVASQPSQAPAAEGDLVPRASWDLLSREKSELEELLRQKDKRLMRLKEVYNAKGAEFRDAIASVLGVKLSFKPNGQVRVTSVYDLCASFVFQPASNANGGGSNGGGQEMRMQLVAQGDGGPQDLPNLMQFWIGQEQCIPGFMASVTLECYDNAKRAGEVDGEA</sequence>
<reference evidence="10" key="1">
    <citation type="submission" date="2020-07" db="EMBL/GenBank/DDBJ databases">
        <authorList>
            <person name="Nieuwenhuis M."/>
            <person name="Van De Peppel L.J.J."/>
        </authorList>
    </citation>
    <scope>NUCLEOTIDE SEQUENCE</scope>
    <source>
        <strain evidence="10">AP01</strain>
        <tissue evidence="10">Mycelium</tissue>
    </source>
</reference>
<feature type="coiled-coil region" evidence="8">
    <location>
        <begin position="460"/>
        <end position="494"/>
    </location>
</feature>
<evidence type="ECO:0000256" key="8">
    <source>
        <dbReference type="SAM" id="Coils"/>
    </source>
</evidence>
<dbReference type="Gene3D" id="6.10.250.90">
    <property type="match status" value="1"/>
</dbReference>
<evidence type="ECO:0000256" key="7">
    <source>
        <dbReference type="ARBA" id="ARBA00023306"/>
    </source>
</evidence>
<gene>
    <name evidence="10" type="ORF">DXG03_006579</name>
</gene>
<accession>A0A9P7GDM4</accession>
<keyword evidence="11" id="KW-1185">Reference proteome</keyword>
<feature type="compositionally biased region" description="Polar residues" evidence="9">
    <location>
        <begin position="534"/>
        <end position="547"/>
    </location>
</feature>
<dbReference type="OrthoDB" id="331602at2759"/>
<organism evidence="10 11">
    <name type="scientific">Asterophora parasitica</name>
    <dbReference type="NCBI Taxonomy" id="117018"/>
    <lineage>
        <taxon>Eukaryota</taxon>
        <taxon>Fungi</taxon>
        <taxon>Dikarya</taxon>
        <taxon>Basidiomycota</taxon>
        <taxon>Agaricomycotina</taxon>
        <taxon>Agaricomycetes</taxon>
        <taxon>Agaricomycetidae</taxon>
        <taxon>Agaricales</taxon>
        <taxon>Tricholomatineae</taxon>
        <taxon>Lyophyllaceae</taxon>
        <taxon>Asterophora</taxon>
    </lineage>
</organism>
<dbReference type="GO" id="GO:0005635">
    <property type="term" value="C:nuclear envelope"/>
    <property type="evidence" value="ECO:0007669"/>
    <property type="project" value="TreeGrafter"/>
</dbReference>
<feature type="compositionally biased region" description="Gly residues" evidence="9">
    <location>
        <begin position="44"/>
        <end position="53"/>
    </location>
</feature>
<feature type="region of interest" description="Disordered" evidence="9">
    <location>
        <begin position="533"/>
        <end position="555"/>
    </location>
</feature>
<evidence type="ECO:0000256" key="4">
    <source>
        <dbReference type="ARBA" id="ARBA00022618"/>
    </source>
</evidence>
<comment type="similarity">
    <text evidence="2">Belongs to the MAD1 family.</text>
</comment>
<keyword evidence="6" id="KW-0539">Nucleus</keyword>
<proteinExistence type="inferred from homology"/>
<comment type="subcellular location">
    <subcellularLocation>
        <location evidence="1">Nucleus</location>
    </subcellularLocation>
</comment>
<feature type="compositionally biased region" description="Basic and acidic residues" evidence="9">
    <location>
        <begin position="273"/>
        <end position="282"/>
    </location>
</feature>
<dbReference type="AlphaFoldDB" id="A0A9P7GDM4"/>
<feature type="compositionally biased region" description="Low complexity" evidence="9">
    <location>
        <begin position="28"/>
        <end position="43"/>
    </location>
</feature>
<keyword evidence="7" id="KW-0131">Cell cycle</keyword>
<feature type="compositionally biased region" description="Basic and acidic residues" evidence="9">
    <location>
        <begin position="57"/>
        <end position="68"/>
    </location>
</feature>
<evidence type="ECO:0000256" key="9">
    <source>
        <dbReference type="SAM" id="MobiDB-lite"/>
    </source>
</evidence>
<feature type="coiled-coil region" evidence="8">
    <location>
        <begin position="159"/>
        <end position="186"/>
    </location>
</feature>
<evidence type="ECO:0000256" key="3">
    <source>
        <dbReference type="ARBA" id="ARBA00022019"/>
    </source>
</evidence>
<dbReference type="GO" id="GO:0072686">
    <property type="term" value="C:mitotic spindle"/>
    <property type="evidence" value="ECO:0007669"/>
    <property type="project" value="TreeGrafter"/>
</dbReference>
<evidence type="ECO:0000256" key="5">
    <source>
        <dbReference type="ARBA" id="ARBA00022776"/>
    </source>
</evidence>
<feature type="compositionally biased region" description="Basic and acidic residues" evidence="9">
    <location>
        <begin position="256"/>
        <end position="266"/>
    </location>
</feature>
<dbReference type="GO" id="GO:0000776">
    <property type="term" value="C:kinetochore"/>
    <property type="evidence" value="ECO:0007669"/>
    <property type="project" value="TreeGrafter"/>
</dbReference>
<dbReference type="InterPro" id="IPR008672">
    <property type="entry name" value="Mad1"/>
</dbReference>